<evidence type="ECO:0000313" key="5">
    <source>
        <dbReference type="Proteomes" id="UP001160148"/>
    </source>
</evidence>
<evidence type="ECO:0000259" key="3">
    <source>
        <dbReference type="Pfam" id="PF00688"/>
    </source>
</evidence>
<sequence>MMTLTQRLLVAIVLLWAVTVAVQSRPATDSGEPEIEESAELSPDPSVVMVPIRQLTDPTSAFARILNNQLLKMSEQELQTIETRLTETKTIPVFSADTEMMMGDMPSADDSQDSSSPTTLFEQRDNPESEDPEARYVESSTPDRREALEYIKRQIMINLRGMKPIPPPIPVTKTGPIPSYPSDTFTEKTQSFYPTCELPKHTNEDVWNTKVSMNLMFNISLPKSSKGITVNVNTARLRLYKQFLSCYSQSSNETDDSQSCQPALFVETKKPSNLTTAGVVPIIMDERLIRVSIYLNTRSLKRKRTVKRKLLDSRMVPYFSEKWTEWNIRNAAKAWHKNPVRNYGISIEVEDEDGNLLPVAKFFRPMNCSGDAQMMTPKPVPGFLMEAVHNSYGVPVRNSTTKANNSNTNADDELALSLNMHRYPIMDVTTIEVPESEANNAMIYLYARNTLEQVDGRDAGSSFNLSQGQEYMVTELQHRIRHGSQHWNNGTIPGSLSNDGHELRDQIIPQRIIQWNVQHKSTTTETPD</sequence>
<feature type="chain" id="PRO_5043561366" description="TGF-beta propeptide domain-containing protein" evidence="2">
    <location>
        <begin position="25"/>
        <end position="528"/>
    </location>
</feature>
<reference evidence="4 5" key="1">
    <citation type="submission" date="2023-01" db="EMBL/GenBank/DDBJ databases">
        <authorList>
            <person name="Whitehead M."/>
        </authorList>
    </citation>
    <scope>NUCLEOTIDE SEQUENCE [LARGE SCALE GENOMIC DNA]</scope>
</reference>
<dbReference type="Proteomes" id="UP001160148">
    <property type="component" value="Unassembled WGS sequence"/>
</dbReference>
<dbReference type="Pfam" id="PF00688">
    <property type="entry name" value="TGFb_propeptide"/>
    <property type="match status" value="1"/>
</dbReference>
<protein>
    <recommendedName>
        <fullName evidence="3">TGF-beta propeptide domain-containing protein</fullName>
    </recommendedName>
</protein>
<gene>
    <name evidence="4" type="ORF">MEUPH1_LOCUS23500</name>
</gene>
<keyword evidence="2" id="KW-0732">Signal</keyword>
<evidence type="ECO:0000313" key="4">
    <source>
        <dbReference type="EMBL" id="CAI6369239.1"/>
    </source>
</evidence>
<feature type="signal peptide" evidence="2">
    <location>
        <begin position="1"/>
        <end position="24"/>
    </location>
</feature>
<feature type="region of interest" description="Disordered" evidence="1">
    <location>
        <begin position="101"/>
        <end position="141"/>
    </location>
</feature>
<comment type="caution">
    <text evidence="4">The sequence shown here is derived from an EMBL/GenBank/DDBJ whole genome shotgun (WGS) entry which is preliminary data.</text>
</comment>
<name>A0AAV0XKY8_9HEMI</name>
<feature type="compositionally biased region" description="Basic and acidic residues" evidence="1">
    <location>
        <begin position="122"/>
        <end position="141"/>
    </location>
</feature>
<feature type="domain" description="TGF-beta propeptide" evidence="3">
    <location>
        <begin position="212"/>
        <end position="353"/>
    </location>
</feature>
<keyword evidence="5" id="KW-1185">Reference proteome</keyword>
<dbReference type="EMBL" id="CARXXK010000005">
    <property type="protein sequence ID" value="CAI6369239.1"/>
    <property type="molecule type" value="Genomic_DNA"/>
</dbReference>
<accession>A0AAV0XKY8</accession>
<proteinExistence type="predicted"/>
<evidence type="ECO:0000256" key="1">
    <source>
        <dbReference type="SAM" id="MobiDB-lite"/>
    </source>
</evidence>
<dbReference type="AlphaFoldDB" id="A0AAV0XKY8"/>
<evidence type="ECO:0000256" key="2">
    <source>
        <dbReference type="SAM" id="SignalP"/>
    </source>
</evidence>
<organism evidence="4 5">
    <name type="scientific">Macrosiphum euphorbiae</name>
    <name type="common">potato aphid</name>
    <dbReference type="NCBI Taxonomy" id="13131"/>
    <lineage>
        <taxon>Eukaryota</taxon>
        <taxon>Metazoa</taxon>
        <taxon>Ecdysozoa</taxon>
        <taxon>Arthropoda</taxon>
        <taxon>Hexapoda</taxon>
        <taxon>Insecta</taxon>
        <taxon>Pterygota</taxon>
        <taxon>Neoptera</taxon>
        <taxon>Paraneoptera</taxon>
        <taxon>Hemiptera</taxon>
        <taxon>Sternorrhyncha</taxon>
        <taxon>Aphidomorpha</taxon>
        <taxon>Aphidoidea</taxon>
        <taxon>Aphididae</taxon>
        <taxon>Macrosiphini</taxon>
        <taxon>Macrosiphum</taxon>
    </lineage>
</organism>
<dbReference type="InterPro" id="IPR001111">
    <property type="entry name" value="TGF-b_propeptide"/>
</dbReference>
<dbReference type="Gene3D" id="2.60.120.970">
    <property type="match status" value="1"/>
</dbReference>